<name>A0A367V8B5_9PROT</name>
<gene>
    <name evidence="2" type="ORF">TH6_12525</name>
</gene>
<reference evidence="2 3" key="1">
    <citation type="submission" date="2014-07" db="EMBL/GenBank/DDBJ databases">
        <title>Draft genome sequence of Thalassospira profundimaris R8-17.</title>
        <authorList>
            <person name="Lai Q."/>
            <person name="Shao Z."/>
        </authorList>
    </citation>
    <scope>NUCLEOTIDE SEQUENCE [LARGE SCALE GENOMIC DNA]</scope>
    <source>
        <strain evidence="2 3">R8-17</strain>
    </source>
</reference>
<comment type="caution">
    <text evidence="2">The sequence shown here is derived from an EMBL/GenBank/DDBJ whole genome shotgun (WGS) entry which is preliminary data.</text>
</comment>
<dbReference type="Pfam" id="PF13376">
    <property type="entry name" value="OmdA"/>
    <property type="match status" value="1"/>
</dbReference>
<evidence type="ECO:0000313" key="3">
    <source>
        <dbReference type="Proteomes" id="UP000253061"/>
    </source>
</evidence>
<evidence type="ECO:0000313" key="2">
    <source>
        <dbReference type="EMBL" id="RCK21437.1"/>
    </source>
</evidence>
<evidence type="ECO:0000259" key="1">
    <source>
        <dbReference type="Pfam" id="PF08818"/>
    </source>
</evidence>
<dbReference type="Pfam" id="PF08818">
    <property type="entry name" value="DUF1801"/>
    <property type="match status" value="1"/>
</dbReference>
<proteinExistence type="predicted"/>
<feature type="domain" description="YdhG-like" evidence="1">
    <location>
        <begin position="21"/>
        <end position="112"/>
    </location>
</feature>
<sequence length="191" mass="21302">MAKSPDSYFANSRIWPNEASCLRAILRDCDLDEAIKWGKPCYMHDGHNIAIIQEMKDFLALMFFKGALIDDPDGVLVPPGPNSNSGRQIRFRSVDEVTAKADQIMAFVKAAIQVNQAGLKIKKPSVIELPEELRDRLDQDAELKAAFDALTPGRQRGYGLYIGGAKQSATRIARIEKHRARILEGKGIHDR</sequence>
<dbReference type="InterPro" id="IPR014922">
    <property type="entry name" value="YdhG-like"/>
</dbReference>
<dbReference type="AlphaFoldDB" id="A0A367V8B5"/>
<accession>A0A367V8B5</accession>
<organism evidence="2 3">
    <name type="scientific">Thalassospira profundimaris</name>
    <dbReference type="NCBI Taxonomy" id="502049"/>
    <lineage>
        <taxon>Bacteria</taxon>
        <taxon>Pseudomonadati</taxon>
        <taxon>Pseudomonadota</taxon>
        <taxon>Alphaproteobacteria</taxon>
        <taxon>Rhodospirillales</taxon>
        <taxon>Thalassospiraceae</taxon>
        <taxon>Thalassospira</taxon>
    </lineage>
</organism>
<dbReference type="EMBL" id="JPWB01000005">
    <property type="protein sequence ID" value="RCK21437.1"/>
    <property type="molecule type" value="Genomic_DNA"/>
</dbReference>
<dbReference type="RefSeq" id="WP_062955521.1">
    <property type="nucleotide sequence ID" value="NZ_JPWB01000005.1"/>
</dbReference>
<dbReference type="PIRSF" id="PIRSF021308">
    <property type="entry name" value="UCP021308"/>
    <property type="match status" value="1"/>
</dbReference>
<protein>
    <recommendedName>
        <fullName evidence="1">YdhG-like domain-containing protein</fullName>
    </recommendedName>
</protein>
<dbReference type="Proteomes" id="UP000253061">
    <property type="component" value="Unassembled WGS sequence"/>
</dbReference>
<dbReference type="Gene3D" id="3.90.1150.200">
    <property type="match status" value="1"/>
</dbReference>
<dbReference type="InterPro" id="IPR016786">
    <property type="entry name" value="YdeI_bac"/>
</dbReference>
<dbReference type="SUPFAM" id="SSF159888">
    <property type="entry name" value="YdhG-like"/>
    <property type="match status" value="1"/>
</dbReference>